<accession>X1V528</accession>
<evidence type="ECO:0000313" key="1">
    <source>
        <dbReference type="EMBL" id="GAJ07261.1"/>
    </source>
</evidence>
<dbReference type="GO" id="GO:0030527">
    <property type="term" value="F:structural constituent of chromatin"/>
    <property type="evidence" value="ECO:0007669"/>
    <property type="project" value="InterPro"/>
</dbReference>
<dbReference type="Gene3D" id="4.10.520.10">
    <property type="entry name" value="IHF-like DNA-binding proteins"/>
    <property type="match status" value="1"/>
</dbReference>
<dbReference type="SUPFAM" id="SSF47729">
    <property type="entry name" value="IHF-like DNA-binding proteins"/>
    <property type="match status" value="1"/>
</dbReference>
<dbReference type="GO" id="GO:0003677">
    <property type="term" value="F:DNA binding"/>
    <property type="evidence" value="ECO:0007669"/>
    <property type="project" value="InterPro"/>
</dbReference>
<comment type="caution">
    <text evidence="1">The sequence shown here is derived from an EMBL/GenBank/DDBJ whole genome shotgun (WGS) entry which is preliminary data.</text>
</comment>
<dbReference type="AlphaFoldDB" id="X1V528"/>
<sequence>MTNLEIIRNLSFHLGKSQVEVKQLLISSTTIIRDILDKDIGITIPGLGTFSSYLKKKRKSFNPYHNKFMLLPPKRIIRFRPGSSIKNKLK</sequence>
<evidence type="ECO:0008006" key="2">
    <source>
        <dbReference type="Google" id="ProtNLM"/>
    </source>
</evidence>
<dbReference type="InterPro" id="IPR000119">
    <property type="entry name" value="Hist_DNA-bd"/>
</dbReference>
<protein>
    <recommendedName>
        <fullName evidence="2">HU domain-containing protein</fullName>
    </recommendedName>
</protein>
<proteinExistence type="predicted"/>
<reference evidence="1" key="1">
    <citation type="journal article" date="2014" name="Front. Microbiol.">
        <title>High frequency of phylogenetically diverse reductive dehalogenase-homologous genes in deep subseafloor sedimentary metagenomes.</title>
        <authorList>
            <person name="Kawai M."/>
            <person name="Futagami T."/>
            <person name="Toyoda A."/>
            <person name="Takaki Y."/>
            <person name="Nishi S."/>
            <person name="Hori S."/>
            <person name="Arai W."/>
            <person name="Tsubouchi T."/>
            <person name="Morono Y."/>
            <person name="Uchiyama I."/>
            <person name="Ito T."/>
            <person name="Fujiyama A."/>
            <person name="Inagaki F."/>
            <person name="Takami H."/>
        </authorList>
    </citation>
    <scope>NUCLEOTIDE SEQUENCE</scope>
    <source>
        <strain evidence="1">Expedition CK06-06</strain>
    </source>
</reference>
<gene>
    <name evidence="1" type="ORF">S12H4_43357</name>
</gene>
<dbReference type="EMBL" id="BARW01026602">
    <property type="protein sequence ID" value="GAJ07261.1"/>
    <property type="molecule type" value="Genomic_DNA"/>
</dbReference>
<dbReference type="SMART" id="SM00411">
    <property type="entry name" value="BHL"/>
    <property type="match status" value="1"/>
</dbReference>
<name>X1V528_9ZZZZ</name>
<organism evidence="1">
    <name type="scientific">marine sediment metagenome</name>
    <dbReference type="NCBI Taxonomy" id="412755"/>
    <lineage>
        <taxon>unclassified sequences</taxon>
        <taxon>metagenomes</taxon>
        <taxon>ecological metagenomes</taxon>
    </lineage>
</organism>
<dbReference type="Pfam" id="PF00216">
    <property type="entry name" value="Bac_DNA_binding"/>
    <property type="match status" value="1"/>
</dbReference>
<dbReference type="InterPro" id="IPR010992">
    <property type="entry name" value="IHF-like_DNA-bd_dom_sf"/>
</dbReference>